<gene>
    <name evidence="2" type="ORF">ACFFGT_29255</name>
</gene>
<accession>A0ABV6LFT9</accession>
<dbReference type="RefSeq" id="WP_377026060.1">
    <property type="nucleotide sequence ID" value="NZ_JBHLTS010000078.1"/>
</dbReference>
<feature type="transmembrane region" description="Helical" evidence="1">
    <location>
        <begin position="20"/>
        <end position="40"/>
    </location>
</feature>
<keyword evidence="1" id="KW-0472">Membrane</keyword>
<dbReference type="EMBL" id="JBHLTS010000078">
    <property type="protein sequence ID" value="MFC0518337.1"/>
    <property type="molecule type" value="Genomic_DNA"/>
</dbReference>
<keyword evidence="1" id="KW-1133">Transmembrane helix</keyword>
<comment type="caution">
    <text evidence="2">The sequence shown here is derived from an EMBL/GenBank/DDBJ whole genome shotgun (WGS) entry which is preliminary data.</text>
</comment>
<dbReference type="Proteomes" id="UP001589828">
    <property type="component" value="Unassembled WGS sequence"/>
</dbReference>
<reference evidence="2 3" key="1">
    <citation type="submission" date="2024-09" db="EMBL/GenBank/DDBJ databases">
        <authorList>
            <person name="Sun Q."/>
            <person name="Mori K."/>
        </authorList>
    </citation>
    <scope>NUCLEOTIDE SEQUENCE [LARGE SCALE GENOMIC DNA]</scope>
    <source>
        <strain evidence="2 3">NCAIM B.02415</strain>
    </source>
</reference>
<protein>
    <submittedName>
        <fullName evidence="2">STM3941 family protein</fullName>
    </submittedName>
</protein>
<keyword evidence="1" id="KW-0812">Transmembrane</keyword>
<evidence type="ECO:0000313" key="3">
    <source>
        <dbReference type="Proteomes" id="UP001589828"/>
    </source>
</evidence>
<feature type="transmembrane region" description="Helical" evidence="1">
    <location>
        <begin position="46"/>
        <end position="66"/>
    </location>
</feature>
<keyword evidence="3" id="KW-1185">Reference proteome</keyword>
<dbReference type="InterPro" id="IPR048136">
    <property type="entry name" value="STM3941-like"/>
</dbReference>
<evidence type="ECO:0000313" key="2">
    <source>
        <dbReference type="EMBL" id="MFC0518337.1"/>
    </source>
</evidence>
<organism evidence="2 3">
    <name type="scientific">Mucilaginibacter angelicae</name>
    <dbReference type="NCBI Taxonomy" id="869718"/>
    <lineage>
        <taxon>Bacteria</taxon>
        <taxon>Pseudomonadati</taxon>
        <taxon>Bacteroidota</taxon>
        <taxon>Sphingobacteriia</taxon>
        <taxon>Sphingobacteriales</taxon>
        <taxon>Sphingobacteriaceae</taxon>
        <taxon>Mucilaginibacter</taxon>
    </lineage>
</organism>
<evidence type="ECO:0000256" key="1">
    <source>
        <dbReference type="SAM" id="Phobius"/>
    </source>
</evidence>
<proteinExistence type="predicted"/>
<dbReference type="NCBIfam" id="NF041635">
    <property type="entry name" value="STM3941_fam"/>
    <property type="match status" value="1"/>
</dbReference>
<name>A0ABV6LFT9_9SPHI</name>
<sequence length="177" mass="21282">MLYLRIKFFVKYYFKFASELWGLIFNHALWLCICWIHVIRSASSNFSYFYFFAGIVWVLLTVFRFIKLHNLISLALKKQPLLEANENYLYDHVSGIKFYWDDIEEISNDEYVLLLKTYDPSKYLSQFRRPIDRFYNYSKKKKVFKISLDYIKADLKNLGETLNNFSILALAIQEGKK</sequence>